<evidence type="ECO:0000259" key="2">
    <source>
        <dbReference type="Pfam" id="PF12850"/>
    </source>
</evidence>
<dbReference type="Proteomes" id="UP001220530">
    <property type="component" value="Chromosome"/>
</dbReference>
<dbReference type="InterPro" id="IPR011152">
    <property type="entry name" value="Pesterase_MJ0912"/>
</dbReference>
<dbReference type="RefSeq" id="WP_282220462.1">
    <property type="nucleotide sequence ID" value="NZ_CP118246.1"/>
</dbReference>
<dbReference type="InterPro" id="IPR029052">
    <property type="entry name" value="Metallo-depent_PP-like"/>
</dbReference>
<dbReference type="InterPro" id="IPR024654">
    <property type="entry name" value="Calcineurin-like_PHP_lpxH"/>
</dbReference>
<keyword evidence="4" id="KW-1185">Reference proteome</keyword>
<evidence type="ECO:0000313" key="4">
    <source>
        <dbReference type="Proteomes" id="UP001220530"/>
    </source>
</evidence>
<accession>A0ABY7YS95</accession>
<feature type="domain" description="Calcineurin-like phosphoesterase" evidence="2">
    <location>
        <begin position="1"/>
        <end position="193"/>
    </location>
</feature>
<protein>
    <submittedName>
        <fullName evidence="3">Metallophosphoesterase family protein</fullName>
    </submittedName>
</protein>
<dbReference type="InterPro" id="IPR050126">
    <property type="entry name" value="Ap4A_hydrolase"/>
</dbReference>
<proteinExistence type="inferred from homology"/>
<reference evidence="3 4" key="1">
    <citation type="submission" date="2023-02" db="EMBL/GenBank/DDBJ databases">
        <title>Devosia algicola sp. nov., isolated from the phycosphere of marine algae.</title>
        <authorList>
            <person name="Kim J.M."/>
            <person name="Lee J.K."/>
            <person name="Choi B.J."/>
            <person name="Bayburt H."/>
            <person name="Jeon C.O."/>
        </authorList>
    </citation>
    <scope>NUCLEOTIDE SEQUENCE [LARGE SCALE GENOMIC DNA]</scope>
    <source>
        <strain evidence="3 4">G20-9</strain>
    </source>
</reference>
<comment type="similarity">
    <text evidence="1">Belongs to the metallophosphoesterase superfamily. YfcE family.</text>
</comment>
<sequence length="240" mass="25929">MRFAVISDVHGNGLALDAVLTDIAVQGVDATLCLGDHVSGPLDPGAVAERLMGLGGSMIRGNHDRWVCETEPEALDPVDAFAREKMAPRHQLWLAGLPETAVFNGEVFMCHGTPQSDTDVWLDNYWQGRQTTLPDPDAILGHAVGLDYPIILCGHTHIARSVRLPDGRRIINPGSVGLQLVHGSPDARYAIIERRAGRWLTSIRVVEYDCAAAARQAVANGFKQWAPALATGWVGPEGLF</sequence>
<dbReference type="PIRSF" id="PIRSF000883">
    <property type="entry name" value="Pesterase_MJ0912"/>
    <property type="match status" value="1"/>
</dbReference>
<name>A0ABY7YS95_9HYPH</name>
<dbReference type="SUPFAM" id="SSF56300">
    <property type="entry name" value="Metallo-dependent phosphatases"/>
    <property type="match status" value="1"/>
</dbReference>
<gene>
    <name evidence="3" type="ORF">PSQ19_08740</name>
</gene>
<evidence type="ECO:0000256" key="1">
    <source>
        <dbReference type="ARBA" id="ARBA00008950"/>
    </source>
</evidence>
<dbReference type="PANTHER" id="PTHR42850:SF2">
    <property type="entry name" value="BLL5683 PROTEIN"/>
    <property type="match status" value="1"/>
</dbReference>
<organism evidence="3 4">
    <name type="scientific">Devosia algicola</name>
    <dbReference type="NCBI Taxonomy" id="3026418"/>
    <lineage>
        <taxon>Bacteria</taxon>
        <taxon>Pseudomonadati</taxon>
        <taxon>Pseudomonadota</taxon>
        <taxon>Alphaproteobacteria</taxon>
        <taxon>Hyphomicrobiales</taxon>
        <taxon>Devosiaceae</taxon>
        <taxon>Devosia</taxon>
    </lineage>
</organism>
<dbReference type="EMBL" id="CP118246">
    <property type="protein sequence ID" value="WDR04077.1"/>
    <property type="molecule type" value="Genomic_DNA"/>
</dbReference>
<dbReference type="PANTHER" id="PTHR42850">
    <property type="entry name" value="METALLOPHOSPHOESTERASE"/>
    <property type="match status" value="1"/>
</dbReference>
<dbReference type="Pfam" id="PF12850">
    <property type="entry name" value="Metallophos_2"/>
    <property type="match status" value="1"/>
</dbReference>
<evidence type="ECO:0000313" key="3">
    <source>
        <dbReference type="EMBL" id="WDR04077.1"/>
    </source>
</evidence>
<dbReference type="Gene3D" id="3.60.21.10">
    <property type="match status" value="1"/>
</dbReference>